<dbReference type="AlphaFoldDB" id="A0AAU7TLT1"/>
<name>A0AAU7TLT1_9ACTN</name>
<dbReference type="RefSeq" id="WP_350280386.1">
    <property type="nucleotide sequence ID" value="NZ_CP158165.1"/>
</dbReference>
<protein>
    <recommendedName>
        <fullName evidence="2">Aminoglycoside phosphotransferase domain-containing protein</fullName>
    </recommendedName>
</protein>
<evidence type="ECO:0000313" key="1">
    <source>
        <dbReference type="EMBL" id="XBV27603.1"/>
    </source>
</evidence>
<accession>A0AAU7TLT1</accession>
<proteinExistence type="predicted"/>
<dbReference type="InterPro" id="IPR011009">
    <property type="entry name" value="Kinase-like_dom_sf"/>
</dbReference>
<dbReference type="EMBL" id="CP158165">
    <property type="protein sequence ID" value="XBV27603.1"/>
    <property type="molecule type" value="Genomic_DNA"/>
</dbReference>
<dbReference type="SUPFAM" id="SSF56112">
    <property type="entry name" value="Protein kinase-like (PK-like)"/>
    <property type="match status" value="1"/>
</dbReference>
<gene>
    <name evidence="1" type="ORF">ABN611_14465</name>
</gene>
<sequence length="274" mass="29831">MWFKENNPGHRFEAGLVAAMAAVAPEDVVVPIAVDRGRGWLLAEDHGATLSHAEVADQRVRCVVVRALARLQCALLGRLEPGGILEVHPGGAGDRVRGVVRAWAGLAAGHPLRVADDVLKLVESAADVLDRRAGSLSGVVPLDVEINDVYPANIFADRSTGTLRTRFFDFGNAVWGHPFVSLHGFLDSVVEWTCAPLPHADRETLYDVYLKVWSDHLGADPRLLRNDLRTTGALLSVHRLLSWQRLIPYADPLEISARAEIPLKYLSGVAALGR</sequence>
<evidence type="ECO:0008006" key="2">
    <source>
        <dbReference type="Google" id="ProtNLM"/>
    </source>
</evidence>
<reference evidence="1" key="1">
    <citation type="submission" date="2024-06" db="EMBL/GenBank/DDBJ databases">
        <title>Kribbella sp. strain HUAS MG21 genome sequences.</title>
        <authorList>
            <person name="Mo P."/>
        </authorList>
    </citation>
    <scope>NUCLEOTIDE SEQUENCE</scope>
    <source>
        <strain evidence="1">HUAS MG21</strain>
    </source>
</reference>
<organism evidence="1">
    <name type="scientific">Kribbella sp. HUAS MG21</name>
    <dbReference type="NCBI Taxonomy" id="3160966"/>
    <lineage>
        <taxon>Bacteria</taxon>
        <taxon>Bacillati</taxon>
        <taxon>Actinomycetota</taxon>
        <taxon>Actinomycetes</taxon>
        <taxon>Propionibacteriales</taxon>
        <taxon>Kribbellaceae</taxon>
        <taxon>Kribbella</taxon>
    </lineage>
</organism>